<comment type="caution">
    <text evidence="1">The sequence shown here is derived from an EMBL/GenBank/DDBJ whole genome shotgun (WGS) entry which is preliminary data.</text>
</comment>
<gene>
    <name evidence="1" type="ORF">RFULGI_LOCUS19047</name>
</gene>
<evidence type="ECO:0000313" key="2">
    <source>
        <dbReference type="Proteomes" id="UP000789396"/>
    </source>
</evidence>
<organism evidence="1 2">
    <name type="scientific">Racocetra fulgida</name>
    <dbReference type="NCBI Taxonomy" id="60492"/>
    <lineage>
        <taxon>Eukaryota</taxon>
        <taxon>Fungi</taxon>
        <taxon>Fungi incertae sedis</taxon>
        <taxon>Mucoromycota</taxon>
        <taxon>Glomeromycotina</taxon>
        <taxon>Glomeromycetes</taxon>
        <taxon>Diversisporales</taxon>
        <taxon>Gigasporaceae</taxon>
        <taxon>Racocetra</taxon>
    </lineage>
</organism>
<dbReference type="EMBL" id="CAJVPZ010089116">
    <property type="protein sequence ID" value="CAG8813914.1"/>
    <property type="molecule type" value="Genomic_DNA"/>
</dbReference>
<keyword evidence="2" id="KW-1185">Reference proteome</keyword>
<dbReference type="Proteomes" id="UP000789396">
    <property type="component" value="Unassembled WGS sequence"/>
</dbReference>
<reference evidence="1" key="1">
    <citation type="submission" date="2021-06" db="EMBL/GenBank/DDBJ databases">
        <authorList>
            <person name="Kallberg Y."/>
            <person name="Tangrot J."/>
            <person name="Rosling A."/>
        </authorList>
    </citation>
    <scope>NUCLEOTIDE SEQUENCE</scope>
    <source>
        <strain evidence="1">IN212</strain>
    </source>
</reference>
<dbReference type="AlphaFoldDB" id="A0A9N9PF01"/>
<proteinExistence type="predicted"/>
<feature type="non-terminal residue" evidence="1">
    <location>
        <position position="1"/>
    </location>
</feature>
<protein>
    <submittedName>
        <fullName evidence="1">988_t:CDS:1</fullName>
    </submittedName>
</protein>
<evidence type="ECO:0000313" key="1">
    <source>
        <dbReference type="EMBL" id="CAG8813914.1"/>
    </source>
</evidence>
<dbReference type="OrthoDB" id="10459527at2759"/>
<name>A0A9N9PF01_9GLOM</name>
<accession>A0A9N9PF01</accession>
<sequence length="134" mass="15643">MSAQSSNPLEFQDVSNSNLSTEDISCPRKKRRRSTKKIARCSYVYYFFKEGTSSETVQCKLYIANSKEAHNYITHSSTTNLRNHLKEHEIYQNNYKNFLDKNNNIQNPTTRQTTNTEITPINASKQRRITCRLV</sequence>